<dbReference type="KEGG" id="tnl:113495102"/>
<reference evidence="3" key="1">
    <citation type="submission" date="2025-08" db="UniProtKB">
        <authorList>
            <consortium name="RefSeq"/>
        </authorList>
    </citation>
    <scope>IDENTIFICATION</scope>
</reference>
<evidence type="ECO:0000313" key="3">
    <source>
        <dbReference type="RefSeq" id="XP_026729498.1"/>
    </source>
</evidence>
<gene>
    <name evidence="3" type="primary">LOC113495102</name>
</gene>
<proteinExistence type="predicted"/>
<keyword evidence="2" id="KW-1185">Reference proteome</keyword>
<feature type="compositionally biased region" description="Basic residues" evidence="1">
    <location>
        <begin position="23"/>
        <end position="33"/>
    </location>
</feature>
<protein>
    <submittedName>
        <fullName evidence="3">Uncharacterized protein LOC113495102</fullName>
    </submittedName>
</protein>
<dbReference type="AlphaFoldDB" id="A0A7E5VME3"/>
<dbReference type="InParanoid" id="A0A7E5VME3"/>
<sequence>MTEVSSPESVEAIEPYQTTAVKHTQRHAFHLRTLRPEYYSPPTSPTPVRRQGRRRPPSSLVPSGQPASNRAPGPGGVVQRMKWTRPMNENVMRAYYGATGGGTNLTAYRARMLSLFQTLEPDVDVSAQRLSDQVRVIQRNHRLDDATLDRLRSEMQTSPVVGTPSIAEAPAASALPANPADGGDDDGAITVGTQCSHIRSTLEQAVREYRSTPRDQRPRLPRLPMHNRNKALMGVLDSLLSSYFGNSEDLSDTHSLLYCAAVAACRVVGVTFRDNTAARPRQAAPAWQCRIEKRVAEARTLIAKLVVFRGGNTRPRVMRFVKRAFAGTNISSSEYTARVTERIDFFKQKVCAWASRIRRYKTRVDRFHQNRMLQRDQSWVYRSWEQPASPDACRMMSP</sequence>
<evidence type="ECO:0000256" key="1">
    <source>
        <dbReference type="SAM" id="MobiDB-lite"/>
    </source>
</evidence>
<dbReference type="GeneID" id="113495102"/>
<evidence type="ECO:0000313" key="2">
    <source>
        <dbReference type="Proteomes" id="UP000322000"/>
    </source>
</evidence>
<feature type="region of interest" description="Disordered" evidence="1">
    <location>
        <begin position="1"/>
        <end position="79"/>
    </location>
</feature>
<dbReference type="Proteomes" id="UP000322000">
    <property type="component" value="Chromosome 6"/>
</dbReference>
<dbReference type="RefSeq" id="XP_026729498.1">
    <property type="nucleotide sequence ID" value="XM_026873697.1"/>
</dbReference>
<name>A0A7E5VME3_TRINI</name>
<accession>A0A7E5VME3</accession>
<dbReference type="OrthoDB" id="2194416at2759"/>
<organism evidence="2 3">
    <name type="scientific">Trichoplusia ni</name>
    <name type="common">Cabbage looper</name>
    <dbReference type="NCBI Taxonomy" id="7111"/>
    <lineage>
        <taxon>Eukaryota</taxon>
        <taxon>Metazoa</taxon>
        <taxon>Ecdysozoa</taxon>
        <taxon>Arthropoda</taxon>
        <taxon>Hexapoda</taxon>
        <taxon>Insecta</taxon>
        <taxon>Pterygota</taxon>
        <taxon>Neoptera</taxon>
        <taxon>Endopterygota</taxon>
        <taxon>Lepidoptera</taxon>
        <taxon>Glossata</taxon>
        <taxon>Ditrysia</taxon>
        <taxon>Noctuoidea</taxon>
        <taxon>Noctuidae</taxon>
        <taxon>Plusiinae</taxon>
        <taxon>Trichoplusia</taxon>
    </lineage>
</organism>